<gene>
    <name evidence="1" type="primary">CSON014952</name>
</gene>
<organism evidence="1">
    <name type="scientific">Culicoides sonorensis</name>
    <name type="common">Biting midge</name>
    <dbReference type="NCBI Taxonomy" id="179676"/>
    <lineage>
        <taxon>Eukaryota</taxon>
        <taxon>Metazoa</taxon>
        <taxon>Ecdysozoa</taxon>
        <taxon>Arthropoda</taxon>
        <taxon>Hexapoda</taxon>
        <taxon>Insecta</taxon>
        <taxon>Pterygota</taxon>
        <taxon>Neoptera</taxon>
        <taxon>Endopterygota</taxon>
        <taxon>Diptera</taxon>
        <taxon>Nematocera</taxon>
        <taxon>Chironomoidea</taxon>
        <taxon>Ceratopogonidae</taxon>
        <taxon>Ceratopogoninae</taxon>
        <taxon>Culicoides</taxon>
        <taxon>Monoculicoides</taxon>
    </lineage>
</organism>
<protein>
    <submittedName>
        <fullName evidence="1">CSON014952 protein</fullName>
    </submittedName>
</protein>
<dbReference type="InterPro" id="IPR012337">
    <property type="entry name" value="RNaseH-like_sf"/>
</dbReference>
<proteinExistence type="predicted"/>
<dbReference type="EMBL" id="UFQT01000089">
    <property type="protein sequence ID" value="SSX19518.1"/>
    <property type="molecule type" value="Genomic_DNA"/>
</dbReference>
<dbReference type="InterPro" id="IPR036397">
    <property type="entry name" value="RNaseH_sf"/>
</dbReference>
<dbReference type="VEuPathDB" id="VectorBase:CSON014952"/>
<dbReference type="AlphaFoldDB" id="A0A336M0L7"/>
<sequence>MKKTRAIDVIHAFSEIFGNFRFPERCLLDNGTPFNSKELAEYFDKCGVNLIHSSPSEWFIQHSTPHSTTGVAPAELLFGRNLQDKLPGFNTNNVYQYEGEREKDTLMERKGSIRISEEMPRNAQ</sequence>
<accession>A0A336M0L7</accession>
<name>A0A336M0L7_CULSO</name>
<dbReference type="GO" id="GO:0003676">
    <property type="term" value="F:nucleic acid binding"/>
    <property type="evidence" value="ECO:0007669"/>
    <property type="project" value="InterPro"/>
</dbReference>
<dbReference type="SUPFAM" id="SSF53098">
    <property type="entry name" value="Ribonuclease H-like"/>
    <property type="match status" value="1"/>
</dbReference>
<evidence type="ECO:0000313" key="1">
    <source>
        <dbReference type="EMBL" id="SSX19518.1"/>
    </source>
</evidence>
<dbReference type="Gene3D" id="3.30.420.10">
    <property type="entry name" value="Ribonuclease H-like superfamily/Ribonuclease H"/>
    <property type="match status" value="1"/>
</dbReference>
<reference evidence="1" key="1">
    <citation type="submission" date="2018-07" db="EMBL/GenBank/DDBJ databases">
        <authorList>
            <person name="Quirk P.G."/>
            <person name="Krulwich T.A."/>
        </authorList>
    </citation>
    <scope>NUCLEOTIDE SEQUENCE</scope>
</reference>